<dbReference type="Proteomes" id="UP000822688">
    <property type="component" value="Chromosome 1"/>
</dbReference>
<proteinExistence type="predicted"/>
<protein>
    <submittedName>
        <fullName evidence="1">Uncharacterized protein</fullName>
    </submittedName>
</protein>
<dbReference type="EMBL" id="CM026421">
    <property type="protein sequence ID" value="KAG0592330.1"/>
    <property type="molecule type" value="Genomic_DNA"/>
</dbReference>
<sequence length="33" mass="3482">MLSPVRGLVLHTLCCTSILIATQFDNSGSTTVC</sequence>
<organism evidence="1 2">
    <name type="scientific">Ceratodon purpureus</name>
    <name type="common">Fire moss</name>
    <name type="synonym">Dicranum purpureum</name>
    <dbReference type="NCBI Taxonomy" id="3225"/>
    <lineage>
        <taxon>Eukaryota</taxon>
        <taxon>Viridiplantae</taxon>
        <taxon>Streptophyta</taxon>
        <taxon>Embryophyta</taxon>
        <taxon>Bryophyta</taxon>
        <taxon>Bryophytina</taxon>
        <taxon>Bryopsida</taxon>
        <taxon>Dicranidae</taxon>
        <taxon>Pseudoditrichales</taxon>
        <taxon>Ditrichaceae</taxon>
        <taxon>Ceratodon</taxon>
    </lineage>
</organism>
<name>A0A8T0J8V0_CERPU</name>
<reference evidence="1" key="1">
    <citation type="submission" date="2020-06" db="EMBL/GenBank/DDBJ databases">
        <title>WGS assembly of Ceratodon purpureus strain R40.</title>
        <authorList>
            <person name="Carey S.B."/>
            <person name="Jenkins J."/>
            <person name="Shu S."/>
            <person name="Lovell J.T."/>
            <person name="Sreedasyam A."/>
            <person name="Maumus F."/>
            <person name="Tiley G.P."/>
            <person name="Fernandez-Pozo N."/>
            <person name="Barry K."/>
            <person name="Chen C."/>
            <person name="Wang M."/>
            <person name="Lipzen A."/>
            <person name="Daum C."/>
            <person name="Saski C.A."/>
            <person name="Payton A.C."/>
            <person name="Mcbreen J.C."/>
            <person name="Conrad R.E."/>
            <person name="Kollar L.M."/>
            <person name="Olsson S."/>
            <person name="Huttunen S."/>
            <person name="Landis J.B."/>
            <person name="Wickett N.J."/>
            <person name="Johnson M.G."/>
            <person name="Rensing S.A."/>
            <person name="Grimwood J."/>
            <person name="Schmutz J."/>
            <person name="Mcdaniel S.F."/>
        </authorList>
    </citation>
    <scope>NUCLEOTIDE SEQUENCE</scope>
    <source>
        <strain evidence="1">R40</strain>
    </source>
</reference>
<accession>A0A8T0J8V0</accession>
<evidence type="ECO:0000313" key="1">
    <source>
        <dbReference type="EMBL" id="KAG0592330.1"/>
    </source>
</evidence>
<gene>
    <name evidence="1" type="ORF">KC19_1G243300</name>
</gene>
<comment type="caution">
    <text evidence="1">The sequence shown here is derived from an EMBL/GenBank/DDBJ whole genome shotgun (WGS) entry which is preliminary data.</text>
</comment>
<evidence type="ECO:0000313" key="2">
    <source>
        <dbReference type="Proteomes" id="UP000822688"/>
    </source>
</evidence>
<keyword evidence="2" id="KW-1185">Reference proteome</keyword>
<dbReference type="AlphaFoldDB" id="A0A8T0J8V0"/>